<keyword evidence="5 6" id="KW-0694">RNA-binding</keyword>
<dbReference type="AlphaFoldDB" id="A0A222EQJ3"/>
<dbReference type="KEGG" id="scou:SCORR_v1c10100"/>
<dbReference type="Proteomes" id="UP000203229">
    <property type="component" value="Chromosome"/>
</dbReference>
<dbReference type="OrthoDB" id="9810867at2"/>
<dbReference type="EC" id="3.1.26.5" evidence="6 7"/>
<gene>
    <name evidence="6 8" type="primary">rnpA</name>
    <name evidence="8" type="ORF">SCORR_v1c10100</name>
</gene>
<dbReference type="NCBIfam" id="TIGR00188">
    <property type="entry name" value="rnpA"/>
    <property type="match status" value="1"/>
</dbReference>
<evidence type="ECO:0000313" key="9">
    <source>
        <dbReference type="Proteomes" id="UP000203229"/>
    </source>
</evidence>
<comment type="function">
    <text evidence="6">RNaseP catalyzes the removal of the 5'-leader sequence from pre-tRNA to produce the mature 5'-terminus. It can also cleave other RNA substrates such as 4.5S RNA. The protein component plays an auxiliary but essential role in vivo by binding to the 5'-leader sequence and broadening the substrate specificity of the ribozyme.</text>
</comment>
<keyword evidence="3 6" id="KW-0255">Endonuclease</keyword>
<dbReference type="PANTHER" id="PTHR33992:SF1">
    <property type="entry name" value="RIBONUCLEASE P PROTEIN COMPONENT"/>
    <property type="match status" value="1"/>
</dbReference>
<organism evidence="8 9">
    <name type="scientific">Spiroplasma corruscae</name>
    <dbReference type="NCBI Taxonomy" id="216934"/>
    <lineage>
        <taxon>Bacteria</taxon>
        <taxon>Bacillati</taxon>
        <taxon>Mycoplasmatota</taxon>
        <taxon>Mollicutes</taxon>
        <taxon>Entomoplasmatales</taxon>
        <taxon>Spiroplasmataceae</taxon>
        <taxon>Spiroplasma</taxon>
    </lineage>
</organism>
<dbReference type="GO" id="GO:0030677">
    <property type="term" value="C:ribonuclease P complex"/>
    <property type="evidence" value="ECO:0007669"/>
    <property type="project" value="TreeGrafter"/>
</dbReference>
<keyword evidence="4 6" id="KW-0378">Hydrolase</keyword>
<evidence type="ECO:0000256" key="5">
    <source>
        <dbReference type="ARBA" id="ARBA00022884"/>
    </source>
</evidence>
<accession>A0A222EQJ3</accession>
<comment type="similarity">
    <text evidence="6">Belongs to the RnpA family.</text>
</comment>
<dbReference type="PANTHER" id="PTHR33992">
    <property type="entry name" value="RIBONUCLEASE P PROTEIN COMPONENT"/>
    <property type="match status" value="1"/>
</dbReference>
<dbReference type="GO" id="GO:0004526">
    <property type="term" value="F:ribonuclease P activity"/>
    <property type="evidence" value="ECO:0007669"/>
    <property type="project" value="UniProtKB-UniRule"/>
</dbReference>
<dbReference type="GO" id="GO:0042781">
    <property type="term" value="F:3'-tRNA processing endoribonuclease activity"/>
    <property type="evidence" value="ECO:0007669"/>
    <property type="project" value="TreeGrafter"/>
</dbReference>
<proteinExistence type="inferred from homology"/>
<keyword evidence="2 6" id="KW-0540">Nuclease</keyword>
<comment type="subunit">
    <text evidence="6">Consists of a catalytic RNA component (M1 or rnpB) and a protein subunit.</text>
</comment>
<dbReference type="HAMAP" id="MF_00227">
    <property type="entry name" value="RNase_P"/>
    <property type="match status" value="1"/>
</dbReference>
<dbReference type="GO" id="GO:0001682">
    <property type="term" value="P:tRNA 5'-leader removal"/>
    <property type="evidence" value="ECO:0007669"/>
    <property type="project" value="UniProtKB-UniRule"/>
</dbReference>
<dbReference type="RefSeq" id="WP_094049853.1">
    <property type="nucleotide sequence ID" value="NZ_CP022535.1"/>
</dbReference>
<keyword evidence="1 6" id="KW-0819">tRNA processing</keyword>
<protein>
    <recommendedName>
        <fullName evidence="6 7">Ribonuclease P protein component</fullName>
        <shortName evidence="6">RNase P protein</shortName>
        <shortName evidence="6">RNaseP protein</shortName>
        <ecNumber evidence="6 7">3.1.26.5</ecNumber>
    </recommendedName>
    <alternativeName>
        <fullName evidence="6">Protein C5</fullName>
    </alternativeName>
</protein>
<evidence type="ECO:0000256" key="2">
    <source>
        <dbReference type="ARBA" id="ARBA00022722"/>
    </source>
</evidence>
<evidence type="ECO:0000256" key="1">
    <source>
        <dbReference type="ARBA" id="ARBA00022694"/>
    </source>
</evidence>
<dbReference type="GO" id="GO:0000049">
    <property type="term" value="F:tRNA binding"/>
    <property type="evidence" value="ECO:0007669"/>
    <property type="project" value="UniProtKB-UniRule"/>
</dbReference>
<sequence length="108" mass="12590">MKNISIIKKNQDFQKIIRHRKFKNTSSFVVYFINKNEGSFRYGISVGKKLGNAVLRNHTKRIVRTIVYNSLEKLKFKKIDVVIIVKAGFLNKEYADNSNQLDKLLLSI</sequence>
<dbReference type="InterPro" id="IPR014721">
    <property type="entry name" value="Ribsml_uS5_D2-typ_fold_subgr"/>
</dbReference>
<dbReference type="SUPFAM" id="SSF54211">
    <property type="entry name" value="Ribosomal protein S5 domain 2-like"/>
    <property type="match status" value="1"/>
</dbReference>
<dbReference type="InterPro" id="IPR000100">
    <property type="entry name" value="RNase_P"/>
</dbReference>
<evidence type="ECO:0000256" key="4">
    <source>
        <dbReference type="ARBA" id="ARBA00022801"/>
    </source>
</evidence>
<dbReference type="EMBL" id="CP022535">
    <property type="protein sequence ID" value="ASP28782.1"/>
    <property type="molecule type" value="Genomic_DNA"/>
</dbReference>
<reference evidence="8 9" key="1">
    <citation type="submission" date="2017-07" db="EMBL/GenBank/DDBJ databases">
        <title>Complete genome sequence of Spiroplasma corruscae EC-1 (DSM 19793).</title>
        <authorList>
            <person name="Tsai Y.-M."/>
            <person name="Lo W.-S."/>
            <person name="Kuo C.-H."/>
        </authorList>
    </citation>
    <scope>NUCLEOTIDE SEQUENCE [LARGE SCALE GENOMIC DNA]</scope>
    <source>
        <strain evidence="8 9">EC-1</strain>
    </source>
</reference>
<keyword evidence="9" id="KW-1185">Reference proteome</keyword>
<evidence type="ECO:0000256" key="3">
    <source>
        <dbReference type="ARBA" id="ARBA00022759"/>
    </source>
</evidence>
<name>A0A222EQJ3_9MOLU</name>
<dbReference type="Pfam" id="PF00825">
    <property type="entry name" value="Ribonuclease_P"/>
    <property type="match status" value="1"/>
</dbReference>
<evidence type="ECO:0000313" key="8">
    <source>
        <dbReference type="EMBL" id="ASP28782.1"/>
    </source>
</evidence>
<evidence type="ECO:0000256" key="7">
    <source>
        <dbReference type="NCBIfam" id="TIGR00188"/>
    </source>
</evidence>
<dbReference type="InterPro" id="IPR020568">
    <property type="entry name" value="Ribosomal_Su5_D2-typ_SF"/>
</dbReference>
<dbReference type="Gene3D" id="3.30.230.10">
    <property type="match status" value="1"/>
</dbReference>
<evidence type="ECO:0000256" key="6">
    <source>
        <dbReference type="HAMAP-Rule" id="MF_00227"/>
    </source>
</evidence>
<comment type="catalytic activity">
    <reaction evidence="6">
        <text>Endonucleolytic cleavage of RNA, removing 5'-extranucleotides from tRNA precursor.</text>
        <dbReference type="EC" id="3.1.26.5"/>
    </reaction>
</comment>